<dbReference type="InterPro" id="IPR004868">
    <property type="entry name" value="DNA-dir_DNA_pol_B_mt/vir"/>
</dbReference>
<evidence type="ECO:0000256" key="5">
    <source>
        <dbReference type="ARBA" id="ARBA00022705"/>
    </source>
</evidence>
<feature type="non-terminal residue" evidence="10">
    <location>
        <position position="186"/>
    </location>
</feature>
<comment type="similarity">
    <text evidence="1">Belongs to the DNA polymerase type-B family.</text>
</comment>
<dbReference type="GO" id="GO:0000166">
    <property type="term" value="F:nucleotide binding"/>
    <property type="evidence" value="ECO:0007669"/>
    <property type="project" value="InterPro"/>
</dbReference>
<dbReference type="GO" id="GO:0003887">
    <property type="term" value="F:DNA-directed DNA polymerase activity"/>
    <property type="evidence" value="ECO:0007669"/>
    <property type="project" value="UniProtKB-KW"/>
</dbReference>
<dbReference type="Proteomes" id="UP000789396">
    <property type="component" value="Unassembled WGS sequence"/>
</dbReference>
<comment type="caution">
    <text evidence="10">The sequence shown here is derived from an EMBL/GenBank/DDBJ whole genome shotgun (WGS) entry which is preliminary data.</text>
</comment>
<evidence type="ECO:0000259" key="9">
    <source>
        <dbReference type="Pfam" id="PF03175"/>
    </source>
</evidence>
<dbReference type="GO" id="GO:0003677">
    <property type="term" value="F:DNA binding"/>
    <property type="evidence" value="ECO:0007669"/>
    <property type="project" value="UniProtKB-KW"/>
</dbReference>
<evidence type="ECO:0000256" key="6">
    <source>
        <dbReference type="ARBA" id="ARBA00022932"/>
    </source>
</evidence>
<accession>A0A9N9IXR4</accession>
<reference evidence="10" key="1">
    <citation type="submission" date="2021-06" db="EMBL/GenBank/DDBJ databases">
        <authorList>
            <person name="Kallberg Y."/>
            <person name="Tangrot J."/>
            <person name="Rosling A."/>
        </authorList>
    </citation>
    <scope>NUCLEOTIDE SEQUENCE</scope>
    <source>
        <strain evidence="10">IN212</strain>
    </source>
</reference>
<dbReference type="EMBL" id="CAJVPZ010038837">
    <property type="protein sequence ID" value="CAG8756301.1"/>
    <property type="molecule type" value="Genomic_DNA"/>
</dbReference>
<evidence type="ECO:0000313" key="11">
    <source>
        <dbReference type="Proteomes" id="UP000789396"/>
    </source>
</evidence>
<feature type="domain" description="DNA-directed DNA polymerase family B mitochondria/virus" evidence="9">
    <location>
        <begin position="44"/>
        <end position="127"/>
    </location>
</feature>
<evidence type="ECO:0000256" key="2">
    <source>
        <dbReference type="ARBA" id="ARBA00012417"/>
    </source>
</evidence>
<evidence type="ECO:0000256" key="1">
    <source>
        <dbReference type="ARBA" id="ARBA00005755"/>
    </source>
</evidence>
<keyword evidence="6" id="KW-0239">DNA-directed DNA polymerase</keyword>
<evidence type="ECO:0000256" key="3">
    <source>
        <dbReference type="ARBA" id="ARBA00022679"/>
    </source>
</evidence>
<comment type="catalytic activity">
    <reaction evidence="8">
        <text>DNA(n) + a 2'-deoxyribonucleoside 5'-triphosphate = DNA(n+1) + diphosphate</text>
        <dbReference type="Rhea" id="RHEA:22508"/>
        <dbReference type="Rhea" id="RHEA-COMP:17339"/>
        <dbReference type="Rhea" id="RHEA-COMP:17340"/>
        <dbReference type="ChEBI" id="CHEBI:33019"/>
        <dbReference type="ChEBI" id="CHEBI:61560"/>
        <dbReference type="ChEBI" id="CHEBI:173112"/>
        <dbReference type="EC" id="2.7.7.7"/>
    </reaction>
</comment>
<evidence type="ECO:0000313" key="10">
    <source>
        <dbReference type="EMBL" id="CAG8756301.1"/>
    </source>
</evidence>
<protein>
    <recommendedName>
        <fullName evidence="2">DNA-directed DNA polymerase</fullName>
        <ecNumber evidence="2">2.7.7.7</ecNumber>
    </recommendedName>
</protein>
<keyword evidence="4" id="KW-0548">Nucleotidyltransferase</keyword>
<organism evidence="10 11">
    <name type="scientific">Racocetra fulgida</name>
    <dbReference type="NCBI Taxonomy" id="60492"/>
    <lineage>
        <taxon>Eukaryota</taxon>
        <taxon>Fungi</taxon>
        <taxon>Fungi incertae sedis</taxon>
        <taxon>Mucoromycota</taxon>
        <taxon>Glomeromycotina</taxon>
        <taxon>Glomeromycetes</taxon>
        <taxon>Diversisporales</taxon>
        <taxon>Gigasporaceae</taxon>
        <taxon>Racocetra</taxon>
    </lineage>
</organism>
<name>A0A9N9IXR4_9GLOM</name>
<gene>
    <name evidence="10" type="ORF">RFULGI_LOCUS13971</name>
</gene>
<evidence type="ECO:0000256" key="8">
    <source>
        <dbReference type="ARBA" id="ARBA00049244"/>
    </source>
</evidence>
<dbReference type="GO" id="GO:0006260">
    <property type="term" value="P:DNA replication"/>
    <property type="evidence" value="ECO:0007669"/>
    <property type="project" value="UniProtKB-KW"/>
</dbReference>
<dbReference type="SUPFAM" id="SSF56672">
    <property type="entry name" value="DNA/RNA polymerases"/>
    <property type="match status" value="1"/>
</dbReference>
<keyword evidence="3" id="KW-0808">Transferase</keyword>
<dbReference type="InterPro" id="IPR043502">
    <property type="entry name" value="DNA/RNA_pol_sf"/>
</dbReference>
<keyword evidence="11" id="KW-1185">Reference proteome</keyword>
<sequence>KKIIADEKERIYKIGRATIKEIRGGTEEQPEGLVYSPRFENLQQGTFKNIHKIDIKSCYANIMRDYPLPYGEPTYIKDPDEISKQLQAGKSGFVRFYLKNGARIKNQQIPFVSDCYNEIKGEIRGRLLLYTLAVSHVATLKTYYLYRQFKPEDVLAIRSDCIYVKGELPDKFLKEKSKYHITKYRQ</sequence>
<dbReference type="AlphaFoldDB" id="A0A9N9IXR4"/>
<dbReference type="EC" id="2.7.7.7" evidence="2"/>
<evidence type="ECO:0000256" key="4">
    <source>
        <dbReference type="ARBA" id="ARBA00022695"/>
    </source>
</evidence>
<proteinExistence type="inferred from homology"/>
<dbReference type="Pfam" id="PF03175">
    <property type="entry name" value="DNA_pol_B_2"/>
    <property type="match status" value="1"/>
</dbReference>
<evidence type="ECO:0000256" key="7">
    <source>
        <dbReference type="ARBA" id="ARBA00023125"/>
    </source>
</evidence>
<keyword evidence="7" id="KW-0238">DNA-binding</keyword>
<dbReference type="OrthoDB" id="2471993at2759"/>
<keyword evidence="5" id="KW-0235">DNA replication</keyword>
<feature type="non-terminal residue" evidence="10">
    <location>
        <position position="1"/>
    </location>
</feature>